<dbReference type="InterPro" id="IPR001810">
    <property type="entry name" value="F-box_dom"/>
</dbReference>
<evidence type="ECO:0000313" key="3">
    <source>
        <dbReference type="Proteomes" id="UP001234989"/>
    </source>
</evidence>
<keyword evidence="3" id="KW-1185">Reference proteome</keyword>
<dbReference type="InterPro" id="IPR032675">
    <property type="entry name" value="LRR_dom_sf"/>
</dbReference>
<name>A0AAF0QV35_SOLVR</name>
<dbReference type="EMBL" id="CP133616">
    <property type="protein sequence ID" value="WMV30912.1"/>
    <property type="molecule type" value="Genomic_DNA"/>
</dbReference>
<dbReference type="PROSITE" id="PS50181">
    <property type="entry name" value="FBOX"/>
    <property type="match status" value="1"/>
</dbReference>
<sequence>MASITFCNLHSYNYSSNALLPDDILHLILSSLNLRYRAIASRVCKNWHDIISSCNINDNILQEQFVSTRTFCAYCCSRIVHRRICSHCLYPIVVKFASDNTNLTELYLIAAVTSLALSPAIFQSRVLLTVLCLKNCKFEDETFDDIKELPLMKEIYFVSIQISPTNFVKLINNCPSIAELTLINCYYELGVFPILLPDDLNQLKKVHLSGNGIGSIEIKTRNLREFYLLRSSILTVELDLSACNKLHVLKIDCEYIPIGFPNDISSAFPCLKSLFLRSCKRLKKFKISSPELENLTLSNMVDLNDAVIVTPNLRSFKLIDIKKVPNSCPIIGSSLMEVEIGFKYVTSVSRLVQYLRAFAGTLGEDLSFSLTTDATESKVLLDQLKGWARELENVKRYKYSNNMCWRYFLKGFKIVESTTRRRANQISLEFQW</sequence>
<evidence type="ECO:0000313" key="2">
    <source>
        <dbReference type="EMBL" id="WMV30912.1"/>
    </source>
</evidence>
<dbReference type="PANTHER" id="PTHR31900">
    <property type="entry name" value="F-BOX/RNI SUPERFAMILY PROTEIN-RELATED"/>
    <property type="match status" value="1"/>
</dbReference>
<protein>
    <recommendedName>
        <fullName evidence="1">F-box domain-containing protein</fullName>
    </recommendedName>
</protein>
<organism evidence="2 3">
    <name type="scientific">Solanum verrucosum</name>
    <dbReference type="NCBI Taxonomy" id="315347"/>
    <lineage>
        <taxon>Eukaryota</taxon>
        <taxon>Viridiplantae</taxon>
        <taxon>Streptophyta</taxon>
        <taxon>Embryophyta</taxon>
        <taxon>Tracheophyta</taxon>
        <taxon>Spermatophyta</taxon>
        <taxon>Magnoliopsida</taxon>
        <taxon>eudicotyledons</taxon>
        <taxon>Gunneridae</taxon>
        <taxon>Pentapetalae</taxon>
        <taxon>asterids</taxon>
        <taxon>lamiids</taxon>
        <taxon>Solanales</taxon>
        <taxon>Solanaceae</taxon>
        <taxon>Solanoideae</taxon>
        <taxon>Solaneae</taxon>
        <taxon>Solanum</taxon>
    </lineage>
</organism>
<dbReference type="InterPro" id="IPR036047">
    <property type="entry name" value="F-box-like_dom_sf"/>
</dbReference>
<dbReference type="SMART" id="SM00256">
    <property type="entry name" value="FBOX"/>
    <property type="match status" value="1"/>
</dbReference>
<dbReference type="Pfam" id="PF00646">
    <property type="entry name" value="F-box"/>
    <property type="match status" value="1"/>
</dbReference>
<evidence type="ECO:0000259" key="1">
    <source>
        <dbReference type="PROSITE" id="PS50181"/>
    </source>
</evidence>
<dbReference type="AlphaFoldDB" id="A0AAF0QV35"/>
<dbReference type="InterPro" id="IPR055411">
    <property type="entry name" value="LRR_FXL15/At3g58940/PEG3-like"/>
</dbReference>
<dbReference type="Pfam" id="PF24758">
    <property type="entry name" value="LRR_At5g56370"/>
    <property type="match status" value="1"/>
</dbReference>
<dbReference type="PANTHER" id="PTHR31900:SF30">
    <property type="entry name" value="SUPERFAMILY PROTEIN, PUTATIVE-RELATED"/>
    <property type="match status" value="1"/>
</dbReference>
<dbReference type="InterPro" id="IPR050232">
    <property type="entry name" value="FBL13/AtMIF1-like"/>
</dbReference>
<dbReference type="Gene3D" id="1.20.1280.50">
    <property type="match status" value="1"/>
</dbReference>
<proteinExistence type="predicted"/>
<gene>
    <name evidence="2" type="ORF">MTR67_024297</name>
</gene>
<feature type="domain" description="F-box" evidence="1">
    <location>
        <begin position="14"/>
        <end position="64"/>
    </location>
</feature>
<dbReference type="Proteomes" id="UP001234989">
    <property type="component" value="Chromosome 5"/>
</dbReference>
<accession>A0AAF0QV35</accession>
<reference evidence="2" key="1">
    <citation type="submission" date="2023-08" db="EMBL/GenBank/DDBJ databases">
        <title>A de novo genome assembly of Solanum verrucosum Schlechtendal, a Mexican diploid species geographically isolated from the other diploid A-genome species in potato relatives.</title>
        <authorList>
            <person name="Hosaka K."/>
        </authorList>
    </citation>
    <scope>NUCLEOTIDE SEQUENCE</scope>
    <source>
        <tissue evidence="2">Young leaves</tissue>
    </source>
</reference>
<dbReference type="SUPFAM" id="SSF81383">
    <property type="entry name" value="F-box domain"/>
    <property type="match status" value="1"/>
</dbReference>
<dbReference type="CDD" id="cd09917">
    <property type="entry name" value="F-box_SF"/>
    <property type="match status" value="1"/>
</dbReference>
<dbReference type="Gene3D" id="3.80.10.10">
    <property type="entry name" value="Ribonuclease Inhibitor"/>
    <property type="match status" value="1"/>
</dbReference>
<dbReference type="SUPFAM" id="SSF52047">
    <property type="entry name" value="RNI-like"/>
    <property type="match status" value="1"/>
</dbReference>